<evidence type="ECO:0000313" key="5">
    <source>
        <dbReference type="Proteomes" id="UP000015102"/>
    </source>
</evidence>
<dbReference type="GO" id="GO:0000463">
    <property type="term" value="P:maturation of LSU-rRNA from tricistronic rRNA transcript (SSU-rRNA, 5.8S rRNA, LSU-rRNA)"/>
    <property type="evidence" value="ECO:0007669"/>
    <property type="project" value="TreeGrafter"/>
</dbReference>
<dbReference type="PANTHER" id="PTHR13500:SF0">
    <property type="entry name" value="NUCLEOLAR PRE-RIBOSOMAL-ASSOCIATED PROTEIN 1"/>
    <property type="match status" value="1"/>
</dbReference>
<organism evidence="4 5">
    <name type="scientific">Megaselia scalaris</name>
    <name type="common">Humpbacked fly</name>
    <name type="synonym">Phora scalaris</name>
    <dbReference type="NCBI Taxonomy" id="36166"/>
    <lineage>
        <taxon>Eukaryota</taxon>
        <taxon>Metazoa</taxon>
        <taxon>Ecdysozoa</taxon>
        <taxon>Arthropoda</taxon>
        <taxon>Hexapoda</taxon>
        <taxon>Insecta</taxon>
        <taxon>Pterygota</taxon>
        <taxon>Neoptera</taxon>
        <taxon>Endopterygota</taxon>
        <taxon>Diptera</taxon>
        <taxon>Brachycera</taxon>
        <taxon>Muscomorpha</taxon>
        <taxon>Platypezoidea</taxon>
        <taxon>Phoridae</taxon>
        <taxon>Megaseliini</taxon>
        <taxon>Megaselia</taxon>
    </lineage>
</organism>
<evidence type="ECO:0000313" key="4">
    <source>
        <dbReference type="EnsemblMetazoa" id="MESCA006204-PA"/>
    </source>
</evidence>
<name>T1GRC4_MEGSC</name>
<dbReference type="EMBL" id="CAQQ02111219">
    <property type="status" value="NOT_ANNOTATED_CDS"/>
    <property type="molecule type" value="Genomic_DNA"/>
</dbReference>
<reference evidence="5" key="1">
    <citation type="submission" date="2013-02" db="EMBL/GenBank/DDBJ databases">
        <authorList>
            <person name="Hughes D."/>
        </authorList>
    </citation>
    <scope>NUCLEOTIDE SEQUENCE</scope>
    <source>
        <strain>Durham</strain>
        <strain evidence="5">NC isolate 2 -- Noor lab</strain>
    </source>
</reference>
<dbReference type="STRING" id="36166.T1GRC4"/>
<dbReference type="EMBL" id="CAQQ02111220">
    <property type="status" value="NOT_ANNOTATED_CDS"/>
    <property type="molecule type" value="Genomic_DNA"/>
</dbReference>
<protein>
    <recommendedName>
        <fullName evidence="6">Nucleolar pre-ribosomal-associated protein 1 C-terminal domain-containing protein</fullName>
    </recommendedName>
</protein>
<dbReference type="GO" id="GO:0005730">
    <property type="term" value="C:nucleolus"/>
    <property type="evidence" value="ECO:0007669"/>
    <property type="project" value="TreeGrafter"/>
</dbReference>
<evidence type="ECO:0000256" key="1">
    <source>
        <dbReference type="SAM" id="MobiDB-lite"/>
    </source>
</evidence>
<feature type="region of interest" description="Disordered" evidence="1">
    <location>
        <begin position="1"/>
        <end position="25"/>
    </location>
</feature>
<dbReference type="Proteomes" id="UP000015102">
    <property type="component" value="Unassembled WGS sequence"/>
</dbReference>
<reference evidence="4" key="2">
    <citation type="submission" date="2015-06" db="UniProtKB">
        <authorList>
            <consortium name="EnsemblMetazoa"/>
        </authorList>
    </citation>
    <scope>IDENTIFICATION</scope>
</reference>
<dbReference type="EMBL" id="CAQQ02111224">
    <property type="status" value="NOT_ANNOTATED_CDS"/>
    <property type="molecule type" value="Genomic_DNA"/>
</dbReference>
<keyword evidence="5" id="KW-1185">Reference proteome</keyword>
<accession>T1GRC4</accession>
<dbReference type="Pfam" id="PF16201">
    <property type="entry name" value="NopRA1"/>
    <property type="match status" value="1"/>
</dbReference>
<sequence length="794" mass="92104">MPINKRKINDESDSENEKPKKIKSQEKEEEITFHGNFNVNNFRSALRGNNFITGNMVLIRNILDKSFLINALVNGLLFDDHVTVCLVLNTLSKYVLDCQQISKTKKIQIFNIDCTKSLVKLYQWLGPKGFYQKFINKSNNFDEIVDEEEKEPVVAIVHTFLITLLTSRKYGIAFYALMNSKQKHNMIQLKIINFIDKPWLSDLKLELISKILTACPELSRNTIKHYGSLINPFKTGHNSWVAVAEFNRKLIEHCHPKLMKNALNNIALTDYCGYIKDICLPIEILTHLHGENEDIMEDELNSLVLKLLAFMFDKLYENGQDNVDVKQYFEMIFSHSKFLEVLLSTSTNIFKVKTEMLHLLTILALKNQSVLEEKQIPILLGAYDAKLTHRDRYILALLQMYEEVDINLNTYRPFIWGESAVAFYSLRDEEARNNLKHQETSISQVMSLIEFNRSDYTLKNFPVWRKLNTLKQLPNISFKDPENNLFDYGNNALEKLVERGEPISPEDLKLCPKREGIFEECYDPSFLIPLMAMSFAPDVYSQPVRPVQNGLLSIVFAGLSSLDRDMRLAAGCAQIRYREHFEASIPRVSYIPGIFLSRTFNCLVDPTHEMYKPLTMYLRLKQSFNFQCVPEFNVFFYSPEVEHQVYRKFILEVIRDGLKCNTDLFLLIANNIFKSLMGYYNISILLLPKLSRKVNLKSFSKYLNVLLKTGKIANAWKSIPEEHIVQLIDCGQKHFENYLWHIENIKHYGAKNALSFSDFVSEINSTLPISTDEDTFRIQGISSLREFVILWKSG</sequence>
<dbReference type="PANTHER" id="PTHR13500">
    <property type="entry name" value="NUCLEOLAR PRERIBOSOMAL-ASSOCIATED PROTEIN 1"/>
    <property type="match status" value="1"/>
</dbReference>
<dbReference type="EMBL" id="CAQQ02111221">
    <property type="status" value="NOT_ANNOTATED_CDS"/>
    <property type="molecule type" value="Genomic_DNA"/>
</dbReference>
<evidence type="ECO:0000259" key="2">
    <source>
        <dbReference type="Pfam" id="PF11707"/>
    </source>
</evidence>
<dbReference type="EMBL" id="CAQQ02111222">
    <property type="status" value="NOT_ANNOTATED_CDS"/>
    <property type="molecule type" value="Genomic_DNA"/>
</dbReference>
<dbReference type="InterPro" id="IPR039844">
    <property type="entry name" value="URB1"/>
</dbReference>
<dbReference type="AlphaFoldDB" id="T1GRC4"/>
<feature type="domain" description="URB1 C-terminal" evidence="3">
    <location>
        <begin position="582"/>
        <end position="714"/>
    </location>
</feature>
<dbReference type="InterPro" id="IPR032436">
    <property type="entry name" value="URB1_C"/>
</dbReference>
<dbReference type="EMBL" id="CAQQ02111223">
    <property type="status" value="NOT_ANNOTATED_CDS"/>
    <property type="molecule type" value="Genomic_DNA"/>
</dbReference>
<dbReference type="EMBL" id="CAQQ02111225">
    <property type="status" value="NOT_ANNOTATED_CDS"/>
    <property type="molecule type" value="Genomic_DNA"/>
</dbReference>
<dbReference type="EnsemblMetazoa" id="MESCA006204-RA">
    <property type="protein sequence ID" value="MESCA006204-PA"/>
    <property type="gene ID" value="MESCA006204"/>
</dbReference>
<dbReference type="Pfam" id="PF11707">
    <property type="entry name" value="Npa1"/>
    <property type="match status" value="1"/>
</dbReference>
<proteinExistence type="predicted"/>
<dbReference type="InterPro" id="IPR021714">
    <property type="entry name" value="URB1_N"/>
</dbReference>
<evidence type="ECO:0000259" key="3">
    <source>
        <dbReference type="Pfam" id="PF16201"/>
    </source>
</evidence>
<feature type="compositionally biased region" description="Basic and acidic residues" evidence="1">
    <location>
        <begin position="7"/>
        <end position="25"/>
    </location>
</feature>
<dbReference type="GO" id="GO:0000466">
    <property type="term" value="P:maturation of 5.8S rRNA from tricistronic rRNA transcript (SSU-rRNA, 5.8S rRNA, LSU-rRNA)"/>
    <property type="evidence" value="ECO:0007669"/>
    <property type="project" value="TreeGrafter"/>
</dbReference>
<feature type="domain" description="URB1 N-terminal" evidence="2">
    <location>
        <begin position="54"/>
        <end position="226"/>
    </location>
</feature>
<dbReference type="HOGENOM" id="CLU_353849_0_0_1"/>
<evidence type="ECO:0008006" key="6">
    <source>
        <dbReference type="Google" id="ProtNLM"/>
    </source>
</evidence>